<dbReference type="PROSITE" id="PS50109">
    <property type="entry name" value="HIS_KIN"/>
    <property type="match status" value="1"/>
</dbReference>
<keyword evidence="6" id="KW-0067">ATP-binding</keyword>
<comment type="caution">
    <text evidence="9">The sequence shown here is derived from an EMBL/GenBank/DDBJ whole genome shotgun (WGS) entry which is preliminary data.</text>
</comment>
<keyword evidence="4" id="KW-0547">Nucleotide-binding</keyword>
<dbReference type="EMBL" id="JNAD02000003">
    <property type="protein sequence ID" value="RKM97274.1"/>
    <property type="molecule type" value="Genomic_DNA"/>
</dbReference>
<accession>A0A3M8FBI7</accession>
<dbReference type="InterPro" id="IPR004358">
    <property type="entry name" value="Sig_transdc_His_kin-like_C"/>
</dbReference>
<dbReference type="GO" id="GO:0004673">
    <property type="term" value="F:protein histidine kinase activity"/>
    <property type="evidence" value="ECO:0007669"/>
    <property type="project" value="UniProtKB-EC"/>
</dbReference>
<dbReference type="Proteomes" id="UP000028058">
    <property type="component" value="Unassembled WGS sequence"/>
</dbReference>
<dbReference type="EC" id="2.7.13.3" evidence="2"/>
<sequence>MALVASLRFSPEILRRLGEELVPHPDLGVIELVRNAYDADAPTCTVEMESVESRGGRIVVTDTGDGMTEDDIVRGWLLLGKSTKAESTLTEKGRRKVGEKGLGRLAALRLGRYVTLTTRPRETPGVQHVLHIDWRSFDAVSAVEDVQLSITTVPTQEEPGTSIEIDQLSTAFKPRDVERLARALVLLTGPFPGPANFRVELNAPEFQKLAGIVHQDFFDEAEYRIVAELNDAGRASAALYDWRGEEIARGGHSEVSSAGSERGDSPIAYFTSAAHFELWSYNLSTNAFTLRGSKRKVSEVRNWLRSVGGVHLYHRNLRVHPYGDEGHDWLDMNLRRVRSPELRPGTNTAVGRVSVIDEEQRLTPKTDRTGFLETPEFVELARFGRNVLDWAAKELLRRREREKGKRQEQAGDKLENALNKLQDTVNRLPPHQRREVLEATNFLRSAFDEKVRAVEDDLLLYRTLSTVGTTTAVFAHETKQPVDLIDQASGVIARRAARLLKEQYSDQLSEPVETVRRAADSLRTYADIPLRLLHRRKRRAKIVDVNEVVADIVALFGPHLEGANVEVELQLADNGAPVKATVAAIEAILANLLANATYAFTQPHADGTSQRLIVIKTDLNADSVFVTLMDNGPGIDTSKLALDDIWLPGATTREDGTGLGLTIVRDATRDLKGEVFAKPVGEIGGAEFNVELPCATPFS</sequence>
<evidence type="ECO:0000256" key="2">
    <source>
        <dbReference type="ARBA" id="ARBA00012438"/>
    </source>
</evidence>
<reference evidence="9 10" key="1">
    <citation type="journal article" date="2014" name="Genome Announc.">
        <title>Draft Genome Sequence of Streptomyces fradiae ATCC 19609, a Strain Highly Sensitive to Antibiotics.</title>
        <authorList>
            <person name="Bekker O.B."/>
            <person name="Klimina K.M."/>
            <person name="Vatlin A.A."/>
            <person name="Zakharevich N.V."/>
            <person name="Kasianov A.S."/>
            <person name="Danilenko V.N."/>
        </authorList>
    </citation>
    <scope>NUCLEOTIDE SEQUENCE [LARGE SCALE GENOMIC DNA]</scope>
    <source>
        <strain evidence="9 10">ATCC 19609</strain>
    </source>
</reference>
<dbReference type="InterPro" id="IPR005467">
    <property type="entry name" value="His_kinase_dom"/>
</dbReference>
<protein>
    <recommendedName>
        <fullName evidence="2">histidine kinase</fullName>
        <ecNumber evidence="2">2.7.13.3</ecNumber>
    </recommendedName>
</protein>
<dbReference type="Gene3D" id="3.30.565.10">
    <property type="entry name" value="Histidine kinase-like ATPase, C-terminal domain"/>
    <property type="match status" value="2"/>
</dbReference>
<keyword evidence="7" id="KW-0902">Two-component regulatory system</keyword>
<organism evidence="9 10">
    <name type="scientific">Streptomyces xinghaiensis</name>
    <dbReference type="NCBI Taxonomy" id="1038928"/>
    <lineage>
        <taxon>Bacteria</taxon>
        <taxon>Bacillati</taxon>
        <taxon>Actinomycetota</taxon>
        <taxon>Actinomycetes</taxon>
        <taxon>Kitasatosporales</taxon>
        <taxon>Streptomycetaceae</taxon>
        <taxon>Streptomyces</taxon>
    </lineage>
</organism>
<evidence type="ECO:0000313" key="9">
    <source>
        <dbReference type="EMBL" id="RKM97274.1"/>
    </source>
</evidence>
<proteinExistence type="predicted"/>
<dbReference type="RefSeq" id="WP_078648893.1">
    <property type="nucleotide sequence ID" value="NZ_JBFACB010000004.1"/>
</dbReference>
<dbReference type="OrthoDB" id="9816482at2"/>
<dbReference type="PRINTS" id="PR00344">
    <property type="entry name" value="BCTRLSENSOR"/>
</dbReference>
<dbReference type="GO" id="GO:0005524">
    <property type="term" value="F:ATP binding"/>
    <property type="evidence" value="ECO:0007669"/>
    <property type="project" value="UniProtKB-KW"/>
</dbReference>
<dbReference type="InterPro" id="IPR050980">
    <property type="entry name" value="2C_sensor_his_kinase"/>
</dbReference>
<feature type="domain" description="Histidine kinase" evidence="8">
    <location>
        <begin position="473"/>
        <end position="696"/>
    </location>
</feature>
<evidence type="ECO:0000259" key="8">
    <source>
        <dbReference type="PROSITE" id="PS50109"/>
    </source>
</evidence>
<evidence type="ECO:0000256" key="1">
    <source>
        <dbReference type="ARBA" id="ARBA00000085"/>
    </source>
</evidence>
<keyword evidence="10" id="KW-1185">Reference proteome</keyword>
<gene>
    <name evidence="9" type="ORF">SFRA_008570</name>
</gene>
<keyword evidence="5 9" id="KW-0418">Kinase</keyword>
<evidence type="ECO:0000313" key="10">
    <source>
        <dbReference type="Proteomes" id="UP000028058"/>
    </source>
</evidence>
<evidence type="ECO:0000256" key="6">
    <source>
        <dbReference type="ARBA" id="ARBA00022840"/>
    </source>
</evidence>
<comment type="catalytic activity">
    <reaction evidence="1">
        <text>ATP + protein L-histidine = ADP + protein N-phospho-L-histidine.</text>
        <dbReference type="EC" id="2.7.13.3"/>
    </reaction>
</comment>
<dbReference type="Pfam" id="PF13589">
    <property type="entry name" value="HATPase_c_3"/>
    <property type="match status" value="1"/>
</dbReference>
<dbReference type="Pfam" id="PF02518">
    <property type="entry name" value="HATPase_c"/>
    <property type="match status" value="1"/>
</dbReference>
<evidence type="ECO:0000256" key="5">
    <source>
        <dbReference type="ARBA" id="ARBA00022777"/>
    </source>
</evidence>
<evidence type="ECO:0000256" key="3">
    <source>
        <dbReference type="ARBA" id="ARBA00022679"/>
    </source>
</evidence>
<dbReference type="InterPro" id="IPR036890">
    <property type="entry name" value="HATPase_C_sf"/>
</dbReference>
<dbReference type="SMART" id="SM00387">
    <property type="entry name" value="HATPase_c"/>
    <property type="match status" value="1"/>
</dbReference>
<dbReference type="PANTHER" id="PTHR44936">
    <property type="entry name" value="SENSOR PROTEIN CREC"/>
    <property type="match status" value="1"/>
</dbReference>
<dbReference type="AlphaFoldDB" id="A0A3M8FBI7"/>
<evidence type="ECO:0000256" key="4">
    <source>
        <dbReference type="ARBA" id="ARBA00022741"/>
    </source>
</evidence>
<name>A0A3M8FBI7_9ACTN</name>
<dbReference type="GO" id="GO:0000160">
    <property type="term" value="P:phosphorelay signal transduction system"/>
    <property type="evidence" value="ECO:0007669"/>
    <property type="project" value="UniProtKB-KW"/>
</dbReference>
<dbReference type="SUPFAM" id="SSF55874">
    <property type="entry name" value="ATPase domain of HSP90 chaperone/DNA topoisomerase II/histidine kinase"/>
    <property type="match status" value="2"/>
</dbReference>
<dbReference type="PANTHER" id="PTHR44936:SF10">
    <property type="entry name" value="SENSOR PROTEIN RSTB"/>
    <property type="match status" value="1"/>
</dbReference>
<evidence type="ECO:0000256" key="7">
    <source>
        <dbReference type="ARBA" id="ARBA00023012"/>
    </source>
</evidence>
<keyword evidence="3" id="KW-0808">Transferase</keyword>
<dbReference type="InterPro" id="IPR003594">
    <property type="entry name" value="HATPase_dom"/>
</dbReference>